<evidence type="ECO:0000256" key="5">
    <source>
        <dbReference type="ARBA" id="ARBA00022692"/>
    </source>
</evidence>
<keyword evidence="8 12" id="KW-0406">Ion transport</keyword>
<dbReference type="EMBL" id="JABXBU010002228">
    <property type="protein sequence ID" value="KAF8770982.1"/>
    <property type="molecule type" value="Genomic_DNA"/>
</dbReference>
<keyword evidence="11 12" id="KW-0407">Ion channel</keyword>
<evidence type="ECO:0000313" key="15">
    <source>
        <dbReference type="Proteomes" id="UP000807504"/>
    </source>
</evidence>
<evidence type="ECO:0000256" key="10">
    <source>
        <dbReference type="ARBA" id="ARBA00023201"/>
    </source>
</evidence>
<dbReference type="Pfam" id="PF00858">
    <property type="entry name" value="ASC"/>
    <property type="match status" value="1"/>
</dbReference>
<comment type="similarity">
    <text evidence="2 12">Belongs to the amiloride-sensitive sodium channel (TC 1.A.6) family.</text>
</comment>
<keyword evidence="6 13" id="KW-1133">Transmembrane helix</keyword>
<name>A0A8T0ECY1_ARGBR</name>
<evidence type="ECO:0000313" key="14">
    <source>
        <dbReference type="EMBL" id="KAF8770982.1"/>
    </source>
</evidence>
<evidence type="ECO:0000256" key="6">
    <source>
        <dbReference type="ARBA" id="ARBA00022989"/>
    </source>
</evidence>
<keyword evidence="3 12" id="KW-0813">Transport</keyword>
<comment type="subcellular location">
    <subcellularLocation>
        <location evidence="1">Membrane</location>
        <topology evidence="1">Multi-pass membrane protein</topology>
    </subcellularLocation>
</comment>
<keyword evidence="4 12" id="KW-0894">Sodium channel</keyword>
<sequence length="508" mass="59702">MENNEWARYGSFRKKQPQELKNGDKMLREKKRPIFKINHYKYQSFGLYLKSILKTSLITSIPEIAANKSWTKRIIKIIVFIMCLIGFLYQTMNFLGMYWAYPTVVNVYVTNPYEIVQPAVTICNYNRKRRTFICTLPDNECVFLNSDEFCKIYPQYCPHMDPKKAFTGMAYLNDLMDWEYKWEYTYEECHNETMIAHCEIKLGRQNTTCKKSYNRIPVVDSKGDPNCCYTIESLVGQADAEDSLYPNTFIIELDINTQAEEYVMSSIPVMIQVKIHDRRSVMNPFSDGYSLEGGMQYNAYVSMQTQELLPSPYDTHCLDYLEIWKNNNGTGPLNHLMCVEYCQLNRLLELGQCIDKNVDYPHEHQLCPKNERTLTSDIVKNCTLKCRDACYDHYYDVRYEKIGNMDHTCIETDEWCKRSRIKLTIVFNKFRLTRFVYQPKFASVEMFSYIGGYMGMWLGLSLVSLFDLFETICYLLFYPIGRMQVKAGKNSVKPTPVPQRNYKVGTIY</sequence>
<keyword evidence="10 12" id="KW-0739">Sodium transport</keyword>
<comment type="caution">
    <text evidence="14">The sequence shown here is derived from an EMBL/GenBank/DDBJ whole genome shotgun (WGS) entry which is preliminary data.</text>
</comment>
<dbReference type="GO" id="GO:0015280">
    <property type="term" value="F:ligand-gated sodium channel activity"/>
    <property type="evidence" value="ECO:0007669"/>
    <property type="project" value="TreeGrafter"/>
</dbReference>
<dbReference type="Proteomes" id="UP000807504">
    <property type="component" value="Unassembled WGS sequence"/>
</dbReference>
<evidence type="ECO:0000256" key="8">
    <source>
        <dbReference type="ARBA" id="ARBA00023065"/>
    </source>
</evidence>
<evidence type="ECO:0000256" key="2">
    <source>
        <dbReference type="ARBA" id="ARBA00007193"/>
    </source>
</evidence>
<evidence type="ECO:0000256" key="11">
    <source>
        <dbReference type="ARBA" id="ARBA00023303"/>
    </source>
</evidence>
<dbReference type="PANTHER" id="PTHR11690">
    <property type="entry name" value="AMILORIDE-SENSITIVE SODIUM CHANNEL-RELATED"/>
    <property type="match status" value="1"/>
</dbReference>
<dbReference type="AlphaFoldDB" id="A0A8T0ECY1"/>
<keyword evidence="5 12" id="KW-0812">Transmembrane</keyword>
<evidence type="ECO:0000256" key="9">
    <source>
        <dbReference type="ARBA" id="ARBA00023136"/>
    </source>
</evidence>
<feature type="transmembrane region" description="Helical" evidence="13">
    <location>
        <begin position="454"/>
        <end position="477"/>
    </location>
</feature>
<dbReference type="PANTHER" id="PTHR11690:SF248">
    <property type="entry name" value="PICKPOCKET 17, ISOFORM A"/>
    <property type="match status" value="1"/>
</dbReference>
<reference evidence="14" key="1">
    <citation type="journal article" date="2020" name="bioRxiv">
        <title>Chromosome-level reference genome of the European wasp spider Argiope bruennichi: a resource for studies on range expansion and evolutionary adaptation.</title>
        <authorList>
            <person name="Sheffer M.M."/>
            <person name="Hoppe A."/>
            <person name="Krehenwinkel H."/>
            <person name="Uhl G."/>
            <person name="Kuss A.W."/>
            <person name="Jensen L."/>
            <person name="Jensen C."/>
            <person name="Gillespie R.G."/>
            <person name="Hoff K.J."/>
            <person name="Prost S."/>
        </authorList>
    </citation>
    <scope>NUCLEOTIDE SEQUENCE</scope>
</reference>
<dbReference type="Gene3D" id="1.10.287.770">
    <property type="entry name" value="YojJ-like"/>
    <property type="match status" value="1"/>
</dbReference>
<evidence type="ECO:0000256" key="4">
    <source>
        <dbReference type="ARBA" id="ARBA00022461"/>
    </source>
</evidence>
<evidence type="ECO:0000256" key="13">
    <source>
        <dbReference type="SAM" id="Phobius"/>
    </source>
</evidence>
<evidence type="ECO:0000256" key="7">
    <source>
        <dbReference type="ARBA" id="ARBA00023053"/>
    </source>
</evidence>
<proteinExistence type="inferred from homology"/>
<protein>
    <submittedName>
        <fullName evidence="14">Degenerin-like protein asic-1</fullName>
    </submittedName>
</protein>
<dbReference type="InterPro" id="IPR001873">
    <property type="entry name" value="ENaC"/>
</dbReference>
<organism evidence="14 15">
    <name type="scientific">Argiope bruennichi</name>
    <name type="common">Wasp spider</name>
    <name type="synonym">Aranea bruennichi</name>
    <dbReference type="NCBI Taxonomy" id="94029"/>
    <lineage>
        <taxon>Eukaryota</taxon>
        <taxon>Metazoa</taxon>
        <taxon>Ecdysozoa</taxon>
        <taxon>Arthropoda</taxon>
        <taxon>Chelicerata</taxon>
        <taxon>Arachnida</taxon>
        <taxon>Araneae</taxon>
        <taxon>Araneomorphae</taxon>
        <taxon>Entelegynae</taxon>
        <taxon>Araneoidea</taxon>
        <taxon>Araneidae</taxon>
        <taxon>Argiope</taxon>
    </lineage>
</organism>
<feature type="transmembrane region" description="Helical" evidence="13">
    <location>
        <begin position="77"/>
        <end position="101"/>
    </location>
</feature>
<keyword evidence="9 13" id="KW-0472">Membrane</keyword>
<keyword evidence="15" id="KW-1185">Reference proteome</keyword>
<gene>
    <name evidence="14" type="ORF">HNY73_018447</name>
</gene>
<accession>A0A8T0ECY1</accession>
<keyword evidence="7" id="KW-0915">Sodium</keyword>
<evidence type="ECO:0000256" key="1">
    <source>
        <dbReference type="ARBA" id="ARBA00004141"/>
    </source>
</evidence>
<dbReference type="GO" id="GO:0005886">
    <property type="term" value="C:plasma membrane"/>
    <property type="evidence" value="ECO:0007669"/>
    <property type="project" value="TreeGrafter"/>
</dbReference>
<evidence type="ECO:0000256" key="3">
    <source>
        <dbReference type="ARBA" id="ARBA00022448"/>
    </source>
</evidence>
<evidence type="ECO:0000256" key="12">
    <source>
        <dbReference type="RuleBase" id="RU000679"/>
    </source>
</evidence>
<reference evidence="14" key="2">
    <citation type="submission" date="2020-06" db="EMBL/GenBank/DDBJ databases">
        <authorList>
            <person name="Sheffer M."/>
        </authorList>
    </citation>
    <scope>NUCLEOTIDE SEQUENCE</scope>
</reference>